<protein>
    <recommendedName>
        <fullName evidence="4">Recombinase RecT</fullName>
    </recommendedName>
</protein>
<evidence type="ECO:0000313" key="2">
    <source>
        <dbReference type="EMBL" id="GIP55916.1"/>
    </source>
</evidence>
<reference evidence="2 3" key="1">
    <citation type="submission" date="2021-03" db="EMBL/GenBank/DDBJ databases">
        <title>Antimicrobial resistance genes in bacteria isolated from Japanese honey, and their potential for conferring macrolide and lincosamide resistance in the American foulbrood pathogen Paenibacillus larvae.</title>
        <authorList>
            <person name="Okamoto M."/>
            <person name="Kumagai M."/>
            <person name="Kanamori H."/>
            <person name="Takamatsu D."/>
        </authorList>
    </citation>
    <scope>NUCLEOTIDE SEQUENCE [LARGE SCALE GENOMIC DNA]</scope>
    <source>
        <strain evidence="2 3">J42TS3</strain>
    </source>
</reference>
<feature type="region of interest" description="Disordered" evidence="1">
    <location>
        <begin position="300"/>
        <end position="324"/>
    </location>
</feature>
<dbReference type="EMBL" id="BOSL01000026">
    <property type="protein sequence ID" value="GIP55916.1"/>
    <property type="molecule type" value="Genomic_DNA"/>
</dbReference>
<sequence>MTNKTVDQSNLSNQLAVKAGKKFEDFNSVIKKELSDNFQAIKSLVPKHMTPERLARITLTAISRTPKLAECTPASIVGAVMNCATLGLEPNLIGHAYLVPFYNNKVGAMECQFQIGYKGQIDLIRRTGDVSKIYAETVYENDLFVYIKGEDKRLVHVPFDMLHLLDNFIPDRNKDFMDLMIEEAIKDIKNKNPKDQGKAVRYYSAYRLKDGSFDFTTMTVEQSLMHANKFSKSKYNGKLTGPWADHFDSMCKKTCIKEMAKYMPISIEIQEKLALDEAVLKPRKDNGIESDNIFDVDYKVLEDEQGGEDGEPVPSSTETQSQTT</sequence>
<comment type="caution">
    <text evidence="2">The sequence shown here is derived from an EMBL/GenBank/DDBJ whole genome shotgun (WGS) entry which is preliminary data.</text>
</comment>
<keyword evidence="3" id="KW-1185">Reference proteome</keyword>
<proteinExistence type="predicted"/>
<organism evidence="2 3">
    <name type="scientific">Paenibacillus vini</name>
    <dbReference type="NCBI Taxonomy" id="1476024"/>
    <lineage>
        <taxon>Bacteria</taxon>
        <taxon>Bacillati</taxon>
        <taxon>Bacillota</taxon>
        <taxon>Bacilli</taxon>
        <taxon>Bacillales</taxon>
        <taxon>Paenibacillaceae</taxon>
        <taxon>Paenibacillus</taxon>
    </lineage>
</organism>
<feature type="compositionally biased region" description="Polar residues" evidence="1">
    <location>
        <begin position="314"/>
        <end position="324"/>
    </location>
</feature>
<dbReference type="InterPro" id="IPR018330">
    <property type="entry name" value="RecT_fam"/>
</dbReference>
<gene>
    <name evidence="2" type="ORF">J42TS3_49510</name>
</gene>
<accession>A0ABQ4MIU7</accession>
<evidence type="ECO:0000313" key="3">
    <source>
        <dbReference type="Proteomes" id="UP000679992"/>
    </source>
</evidence>
<evidence type="ECO:0000256" key="1">
    <source>
        <dbReference type="SAM" id="MobiDB-lite"/>
    </source>
</evidence>
<dbReference type="Proteomes" id="UP000679992">
    <property type="component" value="Unassembled WGS sequence"/>
</dbReference>
<dbReference type="RefSeq" id="WP_213656667.1">
    <property type="nucleotide sequence ID" value="NZ_BOSL01000026.1"/>
</dbReference>
<dbReference type="InterPro" id="IPR004590">
    <property type="entry name" value="ssDNA_annealing_RecT"/>
</dbReference>
<evidence type="ECO:0008006" key="4">
    <source>
        <dbReference type="Google" id="ProtNLM"/>
    </source>
</evidence>
<name>A0ABQ4MIU7_9BACL</name>
<dbReference type="NCBIfam" id="TIGR00616">
    <property type="entry name" value="rect"/>
    <property type="match status" value="2"/>
</dbReference>
<dbReference type="Pfam" id="PF03837">
    <property type="entry name" value="RecT"/>
    <property type="match status" value="1"/>
</dbReference>